<name>V4VGS3_CITCL</name>
<dbReference type="AlphaFoldDB" id="V4VGS3"/>
<dbReference type="PANTHER" id="PTHR24113">
    <property type="entry name" value="RAN GTPASE-ACTIVATING PROTEIN 1"/>
    <property type="match status" value="1"/>
</dbReference>
<organism evidence="5 6">
    <name type="scientific">Citrus clementina</name>
    <name type="common">Clementine</name>
    <name type="synonym">Citrus deliciosa x Citrus sinensis</name>
    <dbReference type="NCBI Taxonomy" id="85681"/>
    <lineage>
        <taxon>Eukaryota</taxon>
        <taxon>Viridiplantae</taxon>
        <taxon>Streptophyta</taxon>
        <taxon>Embryophyta</taxon>
        <taxon>Tracheophyta</taxon>
        <taxon>Spermatophyta</taxon>
        <taxon>Magnoliopsida</taxon>
        <taxon>eudicotyledons</taxon>
        <taxon>Gunneridae</taxon>
        <taxon>Pentapetalae</taxon>
        <taxon>rosids</taxon>
        <taxon>malvids</taxon>
        <taxon>Sapindales</taxon>
        <taxon>Rutaceae</taxon>
        <taxon>Aurantioideae</taxon>
        <taxon>Citrus</taxon>
    </lineage>
</organism>
<dbReference type="GO" id="GO:0005829">
    <property type="term" value="C:cytosol"/>
    <property type="evidence" value="ECO:0007669"/>
    <property type="project" value="TreeGrafter"/>
</dbReference>
<dbReference type="EMBL" id="KI536726">
    <property type="protein sequence ID" value="ESR51724.1"/>
    <property type="molecule type" value="Genomic_DNA"/>
</dbReference>
<accession>V4VGS3</accession>
<keyword evidence="4" id="KW-1133">Transmembrane helix</keyword>
<dbReference type="SUPFAM" id="SSF52047">
    <property type="entry name" value="RNI-like"/>
    <property type="match status" value="1"/>
</dbReference>
<dbReference type="GO" id="GO:0005634">
    <property type="term" value="C:nucleus"/>
    <property type="evidence" value="ECO:0007669"/>
    <property type="project" value="TreeGrafter"/>
</dbReference>
<evidence type="ECO:0000256" key="1">
    <source>
        <dbReference type="ARBA" id="ARBA00022468"/>
    </source>
</evidence>
<dbReference type="FunFam" id="3.80.10.10:FF:000933">
    <property type="entry name" value="RNI-like superfamily protein"/>
    <property type="match status" value="1"/>
</dbReference>
<keyword evidence="4" id="KW-0812">Transmembrane</keyword>
<dbReference type="GO" id="GO:0005096">
    <property type="term" value="F:GTPase activator activity"/>
    <property type="evidence" value="ECO:0007669"/>
    <property type="project" value="UniProtKB-KW"/>
</dbReference>
<dbReference type="InterPro" id="IPR032675">
    <property type="entry name" value="LRR_dom_sf"/>
</dbReference>
<proteinExistence type="predicted"/>
<dbReference type="GO" id="GO:0006913">
    <property type="term" value="P:nucleocytoplasmic transport"/>
    <property type="evidence" value="ECO:0007669"/>
    <property type="project" value="TreeGrafter"/>
</dbReference>
<evidence type="ECO:0008006" key="7">
    <source>
        <dbReference type="Google" id="ProtNLM"/>
    </source>
</evidence>
<gene>
    <name evidence="5" type="ORF">CICLE_v10031015mg</name>
</gene>
<keyword evidence="3" id="KW-0677">Repeat</keyword>
<dbReference type="Gene3D" id="3.80.10.10">
    <property type="entry name" value="Ribonuclease Inhibitor"/>
    <property type="match status" value="2"/>
</dbReference>
<dbReference type="Proteomes" id="UP000030687">
    <property type="component" value="Unassembled WGS sequence"/>
</dbReference>
<evidence type="ECO:0000313" key="6">
    <source>
        <dbReference type="Proteomes" id="UP000030687"/>
    </source>
</evidence>
<evidence type="ECO:0000256" key="2">
    <source>
        <dbReference type="ARBA" id="ARBA00022614"/>
    </source>
</evidence>
<dbReference type="Pfam" id="PF13516">
    <property type="entry name" value="LRR_6"/>
    <property type="match status" value="1"/>
</dbReference>
<dbReference type="GO" id="GO:0048471">
    <property type="term" value="C:perinuclear region of cytoplasm"/>
    <property type="evidence" value="ECO:0007669"/>
    <property type="project" value="TreeGrafter"/>
</dbReference>
<dbReference type="GO" id="GO:0031267">
    <property type="term" value="F:small GTPase binding"/>
    <property type="evidence" value="ECO:0007669"/>
    <property type="project" value="TreeGrafter"/>
</dbReference>
<keyword evidence="6" id="KW-1185">Reference proteome</keyword>
<feature type="transmembrane region" description="Helical" evidence="4">
    <location>
        <begin position="336"/>
        <end position="353"/>
    </location>
</feature>
<evidence type="ECO:0000256" key="4">
    <source>
        <dbReference type="SAM" id="Phobius"/>
    </source>
</evidence>
<keyword evidence="2" id="KW-0433">Leucine-rich repeat</keyword>
<evidence type="ECO:0000313" key="5">
    <source>
        <dbReference type="EMBL" id="ESR51724.1"/>
    </source>
</evidence>
<feature type="transmembrane region" description="Helical" evidence="4">
    <location>
        <begin position="88"/>
        <end position="109"/>
    </location>
</feature>
<sequence>MGSTSTISLYSHPKLSHRAQPVLSRSFCQARDAPLSFALPFSGTRRCFRLKRLVVKAAARPEGGRRQRRVYRQSQSDNALTTAPVKQIASFVVPAGVFVSATFVLWKLVEKLLMPKPSRPSKPTAEGMNWSVGAGTNLLSGFTGKLFRESKQTLNEFAKELRAFSSVDMSGRNFGDEGLFFLAESLGYNQTAEEVSFAANGITAAGIKAFDGVLQSNIALKTLNLSGNPIGDEGVKCLCDILVDNAGVERLQLSSVDLRDEGAKAIAELLKNNSILRVLELNNNMIDYSGFTSLAEALLENSTIRSLHLNGNYGGALGANALAKGLEGNKSLRVRVLLNLAIFYVYFLLSALHRSHYCL</sequence>
<dbReference type="Gramene" id="ESR51724">
    <property type="protein sequence ID" value="ESR51724"/>
    <property type="gene ID" value="CICLE_v10031015mg"/>
</dbReference>
<keyword evidence="1" id="KW-0343">GTPase activation</keyword>
<protein>
    <recommendedName>
        <fullName evidence="7">Protein NLRC3</fullName>
    </recommendedName>
</protein>
<dbReference type="SMART" id="SM00368">
    <property type="entry name" value="LRR_RI"/>
    <property type="match status" value="5"/>
</dbReference>
<dbReference type="InterPro" id="IPR027038">
    <property type="entry name" value="RanGap"/>
</dbReference>
<evidence type="ECO:0000256" key="3">
    <source>
        <dbReference type="ARBA" id="ARBA00022737"/>
    </source>
</evidence>
<dbReference type="InterPro" id="IPR001611">
    <property type="entry name" value="Leu-rich_rpt"/>
</dbReference>
<dbReference type="PANTHER" id="PTHR24113:SF12">
    <property type="entry name" value="RAN GTPASE-ACTIVATING PROTEIN 1"/>
    <property type="match status" value="1"/>
</dbReference>
<reference evidence="5 6" key="1">
    <citation type="submission" date="2013-10" db="EMBL/GenBank/DDBJ databases">
        <authorList>
            <consortium name="International Citrus Genome Consortium"/>
            <person name="Jenkins J."/>
            <person name="Schmutz J."/>
            <person name="Prochnik S."/>
            <person name="Rokhsar D."/>
            <person name="Gmitter F."/>
            <person name="Ollitrault P."/>
            <person name="Machado M."/>
            <person name="Talon M."/>
            <person name="Wincker P."/>
            <person name="Jaillon O."/>
            <person name="Morgante M."/>
        </authorList>
    </citation>
    <scope>NUCLEOTIDE SEQUENCE</scope>
    <source>
        <strain evidence="6">cv. Clemenules</strain>
    </source>
</reference>
<keyword evidence="4" id="KW-0472">Membrane</keyword>